<dbReference type="Proteomes" id="UP000186513">
    <property type="component" value="Unassembled WGS sequence"/>
</dbReference>
<evidence type="ECO:0008006" key="4">
    <source>
        <dbReference type="Google" id="ProtNLM"/>
    </source>
</evidence>
<feature type="signal peptide" evidence="1">
    <location>
        <begin position="1"/>
        <end position="28"/>
    </location>
</feature>
<name>A0A1K2HJ00_9NEIS</name>
<reference evidence="2 3" key="1">
    <citation type="submission" date="2016-11" db="EMBL/GenBank/DDBJ databases">
        <authorList>
            <person name="Jaros S."/>
            <person name="Januszkiewicz K."/>
            <person name="Wedrychowicz H."/>
        </authorList>
    </citation>
    <scope>NUCLEOTIDE SEQUENCE [LARGE SCALE GENOMIC DNA]</scope>
    <source>
        <strain evidence="2 3">DSM 18899</strain>
    </source>
</reference>
<dbReference type="STRING" id="1121279.SAMN02745887_02098"/>
<dbReference type="RefSeq" id="WP_072428600.1">
    <property type="nucleotide sequence ID" value="NZ_FPKR01000007.1"/>
</dbReference>
<sequence length="389" mass="44248">MAVSDHKSLRWRFGQFCLLALLASSGQAANPSEHEQRQAVVNEAFQLWRDKDYAGLNRLQQDLIQQKRRSESGVWLLAPFNNGIAQFGRPRGRDLPVAVWEKLVADTLEWQQADPDSTMPPIRLARLYLEQAWELRGGTFVAHVPKENWPAIFLLTDQAKQVLLSVKERAAGDPHWYTAMLDVLRLNGDEALFVQTLNEGMARFPDYHELYFSAAITLQPKWGGSLATIRRLAQEAVKRNPNAEGPTLYARIYWSLGPSLDNDSTTLVDWRKSDWKRLKASFDSLVTLYPSSWNRTAYASFACRALDLKTMDQQFSVLGYELTPGAWHKSGQGKSPSYCRALLKAYVDKGRKPLSDDELAQFDAKQLMEEAKRLSQPTPFPVINNLNQY</sequence>
<evidence type="ECO:0000313" key="3">
    <source>
        <dbReference type="Proteomes" id="UP000186513"/>
    </source>
</evidence>
<proteinExistence type="predicted"/>
<feature type="chain" id="PRO_5012453517" description="DUF4034 domain-containing protein" evidence="1">
    <location>
        <begin position="29"/>
        <end position="389"/>
    </location>
</feature>
<keyword evidence="3" id="KW-1185">Reference proteome</keyword>
<evidence type="ECO:0000256" key="1">
    <source>
        <dbReference type="SAM" id="SignalP"/>
    </source>
</evidence>
<gene>
    <name evidence="2" type="ORF">SAMN02745887_02098</name>
</gene>
<keyword evidence="1" id="KW-0732">Signal</keyword>
<accession>A0A1K2HJ00</accession>
<protein>
    <recommendedName>
        <fullName evidence="4">DUF4034 domain-containing protein</fullName>
    </recommendedName>
</protein>
<organism evidence="2 3">
    <name type="scientific">Chitinimonas taiwanensis DSM 18899</name>
    <dbReference type="NCBI Taxonomy" id="1121279"/>
    <lineage>
        <taxon>Bacteria</taxon>
        <taxon>Pseudomonadati</taxon>
        <taxon>Pseudomonadota</taxon>
        <taxon>Betaproteobacteria</taxon>
        <taxon>Neisseriales</taxon>
        <taxon>Chitinibacteraceae</taxon>
        <taxon>Chitinimonas</taxon>
    </lineage>
</organism>
<evidence type="ECO:0000313" key="2">
    <source>
        <dbReference type="EMBL" id="SFZ76734.1"/>
    </source>
</evidence>
<dbReference type="EMBL" id="FPKR01000007">
    <property type="protein sequence ID" value="SFZ76734.1"/>
    <property type="molecule type" value="Genomic_DNA"/>
</dbReference>
<dbReference type="OrthoDB" id="8099246at2"/>
<dbReference type="AlphaFoldDB" id="A0A1K2HJ00"/>